<keyword evidence="3 4" id="KW-0413">Isomerase</keyword>
<keyword evidence="2 4" id="KW-0819">tRNA processing</keyword>
<evidence type="ECO:0000259" key="6">
    <source>
        <dbReference type="Pfam" id="PF01416"/>
    </source>
</evidence>
<dbReference type="EMBL" id="JAYMGW010000004">
    <property type="protein sequence ID" value="MEC4264968.1"/>
    <property type="molecule type" value="Genomic_DNA"/>
</dbReference>
<gene>
    <name evidence="4 7" type="primary">truA</name>
    <name evidence="7" type="ORF">VOP03_06400</name>
</gene>
<comment type="caution">
    <text evidence="7">The sequence shown here is derived from an EMBL/GenBank/DDBJ whole genome shotgun (WGS) entry which is preliminary data.</text>
</comment>
<dbReference type="Gene3D" id="3.30.70.660">
    <property type="entry name" value="Pseudouridine synthase I, catalytic domain, C-terminal subdomain"/>
    <property type="match status" value="1"/>
</dbReference>
<feature type="binding site" evidence="4">
    <location>
        <position position="109"/>
    </location>
    <ligand>
        <name>substrate</name>
    </ligand>
</feature>
<dbReference type="InterPro" id="IPR020094">
    <property type="entry name" value="TruA/RsuA/RluB/E/F_N"/>
</dbReference>
<dbReference type="Gene3D" id="3.30.70.580">
    <property type="entry name" value="Pseudouridine synthase I, catalytic domain, N-terminal subdomain"/>
    <property type="match status" value="1"/>
</dbReference>
<dbReference type="InterPro" id="IPR020097">
    <property type="entry name" value="PsdUridine_synth_TruA_a/b_dom"/>
</dbReference>
<evidence type="ECO:0000256" key="3">
    <source>
        <dbReference type="ARBA" id="ARBA00023235"/>
    </source>
</evidence>
<dbReference type="InterPro" id="IPR001406">
    <property type="entry name" value="PsdUridine_synth_TruA"/>
</dbReference>
<evidence type="ECO:0000256" key="4">
    <source>
        <dbReference type="HAMAP-Rule" id="MF_00171"/>
    </source>
</evidence>
<evidence type="ECO:0000256" key="5">
    <source>
        <dbReference type="RuleBase" id="RU003792"/>
    </source>
</evidence>
<dbReference type="CDD" id="cd02570">
    <property type="entry name" value="PseudoU_synth_EcTruA"/>
    <property type="match status" value="1"/>
</dbReference>
<evidence type="ECO:0000313" key="7">
    <source>
        <dbReference type="EMBL" id="MEC4264968.1"/>
    </source>
</evidence>
<dbReference type="InterPro" id="IPR020103">
    <property type="entry name" value="PsdUridine_synth_cat_dom_sf"/>
</dbReference>
<feature type="domain" description="Pseudouridine synthase I TruA alpha/beta" evidence="6">
    <location>
        <begin position="147"/>
        <end position="242"/>
    </location>
</feature>
<comment type="catalytic activity">
    <reaction evidence="4 5">
        <text>uridine(38/39/40) in tRNA = pseudouridine(38/39/40) in tRNA</text>
        <dbReference type="Rhea" id="RHEA:22376"/>
        <dbReference type="Rhea" id="RHEA-COMP:10085"/>
        <dbReference type="Rhea" id="RHEA-COMP:10087"/>
        <dbReference type="ChEBI" id="CHEBI:65314"/>
        <dbReference type="ChEBI" id="CHEBI:65315"/>
        <dbReference type="EC" id="5.4.99.12"/>
    </reaction>
</comment>
<reference evidence="7 8" key="1">
    <citation type="submission" date="2024-01" db="EMBL/GenBank/DDBJ databases">
        <title>The strains designed SYSU M86414 and SYSU M84420 isolated from the marine sediment in San Sha City (Hainan Province, China).</title>
        <authorList>
            <person name="Guo D."/>
        </authorList>
    </citation>
    <scope>NUCLEOTIDE SEQUENCE [LARGE SCALE GENOMIC DNA]</scope>
    <source>
        <strain evidence="7 8">SYSU M84420</strain>
    </source>
</reference>
<organism evidence="7 8">
    <name type="scientific">Flagellimonas halotolerans</name>
    <dbReference type="NCBI Taxonomy" id="3112164"/>
    <lineage>
        <taxon>Bacteria</taxon>
        <taxon>Pseudomonadati</taxon>
        <taxon>Bacteroidota</taxon>
        <taxon>Flavobacteriia</taxon>
        <taxon>Flavobacteriales</taxon>
        <taxon>Flavobacteriaceae</taxon>
        <taxon>Flagellimonas</taxon>
    </lineage>
</organism>
<feature type="domain" description="Pseudouridine synthase I TruA alpha/beta" evidence="6">
    <location>
        <begin position="8"/>
        <end position="103"/>
    </location>
</feature>
<dbReference type="HAMAP" id="MF_00171">
    <property type="entry name" value="TruA"/>
    <property type="match status" value="1"/>
</dbReference>
<protein>
    <recommendedName>
        <fullName evidence="4">tRNA pseudouridine synthase A</fullName>
        <ecNumber evidence="4">5.4.99.12</ecNumber>
    </recommendedName>
    <alternativeName>
        <fullName evidence="4">tRNA pseudouridine(38-40) synthase</fullName>
    </alternativeName>
    <alternativeName>
        <fullName evidence="4">tRNA pseudouridylate synthase I</fullName>
    </alternativeName>
    <alternativeName>
        <fullName evidence="4">tRNA-uridine isomerase I</fullName>
    </alternativeName>
</protein>
<dbReference type="PANTHER" id="PTHR11142:SF0">
    <property type="entry name" value="TRNA PSEUDOURIDINE SYNTHASE-LIKE 1"/>
    <property type="match status" value="1"/>
</dbReference>
<dbReference type="Pfam" id="PF01416">
    <property type="entry name" value="PseudoU_synth_1"/>
    <property type="match status" value="2"/>
</dbReference>
<evidence type="ECO:0000256" key="1">
    <source>
        <dbReference type="ARBA" id="ARBA00009375"/>
    </source>
</evidence>
<dbReference type="PIRSF" id="PIRSF001430">
    <property type="entry name" value="tRNA_psdUrid_synth"/>
    <property type="match status" value="1"/>
</dbReference>
<dbReference type="RefSeq" id="WP_326278045.1">
    <property type="nucleotide sequence ID" value="NZ_JAYKYV010000004.1"/>
</dbReference>
<comment type="subunit">
    <text evidence="4">Homodimer.</text>
</comment>
<dbReference type="Proteomes" id="UP001355298">
    <property type="component" value="Unassembled WGS sequence"/>
</dbReference>
<name>A0ABU6IPG2_9FLAO</name>
<comment type="caution">
    <text evidence="4">Lacks conserved residue(s) required for the propagation of feature annotation.</text>
</comment>
<dbReference type="PANTHER" id="PTHR11142">
    <property type="entry name" value="PSEUDOURIDYLATE SYNTHASE"/>
    <property type="match status" value="1"/>
</dbReference>
<comment type="similarity">
    <text evidence="1 4 5">Belongs to the tRNA pseudouridine synthase TruA family.</text>
</comment>
<dbReference type="NCBIfam" id="TIGR00071">
    <property type="entry name" value="hisT_truA"/>
    <property type="match status" value="1"/>
</dbReference>
<sequence>MRYFIQFSYFGKAYHGWQNQPNAITVQEVLEKALSTLLRKKVEVVGAGRTDAGVHARQMFGHFDFEPISDTDDLIYRLNAFLPDDIAVQRIHQVAIEAHARFDAVQRTYEYWLVKEKDPFLFDHAHFVKHSLDIEAMNKAAKILLEYTDFECFSKSNTDVKTFNCDVREAHWKIDDDKWVFTITADRFLRNMVRAVVGTLLDVGMGKMSPEEIHQIVASKDRGEAGVSVPAKGLYLTKVLYPKEIFDEQKG</sequence>
<accession>A0ABU6IPG2</accession>
<comment type="function">
    <text evidence="4">Formation of pseudouridine at positions 38, 39 and 40 in the anticodon stem and loop of transfer RNAs.</text>
</comment>
<dbReference type="GO" id="GO:0160147">
    <property type="term" value="F:tRNA pseudouridine(38-40) synthase activity"/>
    <property type="evidence" value="ECO:0007669"/>
    <property type="project" value="UniProtKB-EC"/>
</dbReference>
<keyword evidence="8" id="KW-1185">Reference proteome</keyword>
<evidence type="ECO:0000256" key="2">
    <source>
        <dbReference type="ARBA" id="ARBA00022694"/>
    </source>
</evidence>
<dbReference type="EC" id="5.4.99.12" evidence="4"/>
<proteinExistence type="inferred from homology"/>
<dbReference type="SUPFAM" id="SSF55120">
    <property type="entry name" value="Pseudouridine synthase"/>
    <property type="match status" value="1"/>
</dbReference>
<feature type="active site" description="Nucleophile" evidence="4">
    <location>
        <position position="51"/>
    </location>
</feature>
<dbReference type="InterPro" id="IPR020095">
    <property type="entry name" value="PsdUridine_synth_TruA_C"/>
</dbReference>
<evidence type="ECO:0000313" key="8">
    <source>
        <dbReference type="Proteomes" id="UP001355298"/>
    </source>
</evidence>